<evidence type="ECO:0000256" key="6">
    <source>
        <dbReference type="ARBA" id="ARBA00023136"/>
    </source>
</evidence>
<sequence length="443" mass="47423">MLSSPSPSMAPSVAILLSLSFSAMVNAHSLHSTHLSHPRGLDRTTEAQEATITDATTECSPYTYEPVAQATKLFPENWAIATIIDAEAQAAYNAILPKIPTNIAPKGTPDNSEDGVNYPDSDPDCWWTWSMCTTPKLKGLPADIVNVPEPNTLGYGFDDGPDCAHNVFYNYLTSVNQKATMFYIGSNVQVYPLEAQRAVTDGHEICVHTWSHQYSTGLQSEQMFAELWYTRKMIKLATGVTPTCWRPPYGDVDDRVRAIATALNLTTIVWTWDSNDWSFGSDASVTTQQIDANYNNLISAAKAGNFSTQGTIILTHELTNFTMSEAIKYHPLLAAEFTMVPVGVAYNVTQPYIETNYTLPSFAEYVSGDTVTNGSTSTSSSATGTPTASSGTSETATHSSTTASSSSTGTGEFAKSSAMTHVPAAGAFVAVLSAVGGALCAMA</sequence>
<evidence type="ECO:0000256" key="8">
    <source>
        <dbReference type="ARBA" id="ARBA00023285"/>
    </source>
</evidence>
<keyword evidence="15" id="KW-0732">Signal</keyword>
<dbReference type="GO" id="GO:0006032">
    <property type="term" value="P:chitin catabolic process"/>
    <property type="evidence" value="ECO:0007669"/>
    <property type="project" value="UniProtKB-KW"/>
</dbReference>
<evidence type="ECO:0000256" key="12">
    <source>
        <dbReference type="ARBA" id="ARBA00024056"/>
    </source>
</evidence>
<feature type="compositionally biased region" description="Low complexity" evidence="14">
    <location>
        <begin position="373"/>
        <end position="411"/>
    </location>
</feature>
<feature type="region of interest" description="Disordered" evidence="14">
    <location>
        <begin position="373"/>
        <end position="412"/>
    </location>
</feature>
<dbReference type="InterPro" id="IPR011330">
    <property type="entry name" value="Glyco_hydro/deAcase_b/a-brl"/>
</dbReference>
<evidence type="ECO:0000256" key="13">
    <source>
        <dbReference type="ARBA" id="ARBA00048494"/>
    </source>
</evidence>
<dbReference type="Gene3D" id="3.20.20.370">
    <property type="entry name" value="Glycoside hydrolase/deacetylase"/>
    <property type="match status" value="1"/>
</dbReference>
<dbReference type="GO" id="GO:0071555">
    <property type="term" value="P:cell wall organization"/>
    <property type="evidence" value="ECO:0007669"/>
    <property type="project" value="UniProtKB-KW"/>
</dbReference>
<keyword evidence="4" id="KW-0336">GPI-anchor</keyword>
<dbReference type="SUPFAM" id="SSF88713">
    <property type="entry name" value="Glycoside hydrolase/deacetylase"/>
    <property type="match status" value="1"/>
</dbReference>
<evidence type="ECO:0000256" key="11">
    <source>
        <dbReference type="ARBA" id="ARBA00023326"/>
    </source>
</evidence>
<keyword evidence="3" id="KW-1003">Cell membrane</keyword>
<keyword evidence="8" id="KW-0170">Cobalt</keyword>
<proteinExistence type="predicted"/>
<evidence type="ECO:0000256" key="5">
    <source>
        <dbReference type="ARBA" id="ARBA00023024"/>
    </source>
</evidence>
<keyword evidence="9" id="KW-0449">Lipoprotein</keyword>
<dbReference type="GO" id="GO:0009272">
    <property type="term" value="P:fungal-type cell wall biogenesis"/>
    <property type="evidence" value="ECO:0007669"/>
    <property type="project" value="UniProtKB-ARBA"/>
</dbReference>
<dbReference type="PANTHER" id="PTHR10587">
    <property type="entry name" value="GLYCOSYL TRANSFERASE-RELATED"/>
    <property type="match status" value="1"/>
</dbReference>
<dbReference type="Pfam" id="PF01522">
    <property type="entry name" value="Polysacc_deac_1"/>
    <property type="match status" value="1"/>
</dbReference>
<reference evidence="17" key="1">
    <citation type="journal article" date="2016" name="Mol. Biol. Evol.">
        <title>Comparative Genomics of Early-Diverging Mushroom-Forming Fungi Provides Insights into the Origins of Lignocellulose Decay Capabilities.</title>
        <authorList>
            <person name="Nagy L.G."/>
            <person name="Riley R."/>
            <person name="Tritt A."/>
            <person name="Adam C."/>
            <person name="Daum C."/>
            <person name="Floudas D."/>
            <person name="Sun H."/>
            <person name="Yadav J.S."/>
            <person name="Pangilinan J."/>
            <person name="Larsson K.H."/>
            <person name="Matsuura K."/>
            <person name="Barry K."/>
            <person name="Labutti K."/>
            <person name="Kuo R."/>
            <person name="Ohm R.A."/>
            <person name="Bhattacharya S.S."/>
            <person name="Shirouzu T."/>
            <person name="Yoshinaga Y."/>
            <person name="Martin F.M."/>
            <person name="Grigoriev I.V."/>
            <person name="Hibbett D.S."/>
        </authorList>
    </citation>
    <scope>NUCLEOTIDE SEQUENCE [LARGE SCALE GENOMIC DNA]</scope>
    <source>
        <strain evidence="17">CBS 109695</strain>
    </source>
</reference>
<evidence type="ECO:0000256" key="1">
    <source>
        <dbReference type="ARBA" id="ARBA00001941"/>
    </source>
</evidence>
<dbReference type="InterPro" id="IPR002509">
    <property type="entry name" value="NODB_dom"/>
</dbReference>
<keyword evidence="11" id="KW-0624">Polysaccharide degradation</keyword>
<feature type="domain" description="NodB homology" evidence="16">
    <location>
        <begin position="151"/>
        <end position="347"/>
    </location>
</feature>
<feature type="chain" id="PRO_5007868953" description="chitin deacetylase" evidence="15">
    <location>
        <begin position="28"/>
        <end position="443"/>
    </location>
</feature>
<evidence type="ECO:0000256" key="14">
    <source>
        <dbReference type="SAM" id="MobiDB-lite"/>
    </source>
</evidence>
<evidence type="ECO:0000256" key="10">
    <source>
        <dbReference type="ARBA" id="ARBA00023316"/>
    </source>
</evidence>
<dbReference type="PANTHER" id="PTHR10587:SF98">
    <property type="entry name" value="CHITIN DEACETYLASE"/>
    <property type="match status" value="1"/>
</dbReference>
<comment type="catalytic activity">
    <reaction evidence="13">
        <text>[(1-&gt;4)-N-acetyl-beta-D-glucosaminyl](n) + n H2O = chitosan + n acetate</text>
        <dbReference type="Rhea" id="RHEA:10464"/>
        <dbReference type="Rhea" id="RHEA-COMP:9593"/>
        <dbReference type="Rhea" id="RHEA-COMP:9597"/>
        <dbReference type="ChEBI" id="CHEBI:15377"/>
        <dbReference type="ChEBI" id="CHEBI:17029"/>
        <dbReference type="ChEBI" id="CHEBI:30089"/>
        <dbReference type="ChEBI" id="CHEBI:57704"/>
        <dbReference type="EC" id="3.5.1.41"/>
    </reaction>
    <physiologicalReaction direction="left-to-right" evidence="13">
        <dbReference type="Rhea" id="RHEA:10465"/>
    </physiologicalReaction>
</comment>
<dbReference type="InterPro" id="IPR050248">
    <property type="entry name" value="Polysacc_deacetylase_ArnD"/>
</dbReference>
<evidence type="ECO:0000256" key="7">
    <source>
        <dbReference type="ARBA" id="ARBA00023277"/>
    </source>
</evidence>
<evidence type="ECO:0000256" key="2">
    <source>
        <dbReference type="ARBA" id="ARBA00004609"/>
    </source>
</evidence>
<accession>A0A165XLB3</accession>
<dbReference type="STRING" id="436010.A0A165XLB3"/>
<evidence type="ECO:0000256" key="9">
    <source>
        <dbReference type="ARBA" id="ARBA00023288"/>
    </source>
</evidence>
<dbReference type="GO" id="GO:0005886">
    <property type="term" value="C:plasma membrane"/>
    <property type="evidence" value="ECO:0007669"/>
    <property type="project" value="UniProtKB-SubCell"/>
</dbReference>
<keyword evidence="5" id="KW-0146">Chitin degradation</keyword>
<dbReference type="AlphaFoldDB" id="A0A165XLB3"/>
<comment type="cofactor">
    <cofactor evidence="1">
        <name>Co(2+)</name>
        <dbReference type="ChEBI" id="CHEBI:48828"/>
    </cofactor>
</comment>
<dbReference type="EC" id="3.5.1.41" evidence="12"/>
<keyword evidence="6" id="KW-0472">Membrane</keyword>
<evidence type="ECO:0000256" key="15">
    <source>
        <dbReference type="SAM" id="SignalP"/>
    </source>
</evidence>
<dbReference type="GO" id="GO:0098552">
    <property type="term" value="C:side of membrane"/>
    <property type="evidence" value="ECO:0007669"/>
    <property type="project" value="UniProtKB-KW"/>
</dbReference>
<name>A0A165XLB3_9AGAM</name>
<comment type="subcellular location">
    <subcellularLocation>
        <location evidence="2">Cell membrane</location>
        <topology evidence="2">Lipid-anchor</topology>
        <topology evidence="2">GPI-anchor</topology>
    </subcellularLocation>
</comment>
<gene>
    <name evidence="17" type="ORF">FIBSPDRAFT_874318</name>
</gene>
<dbReference type="PROSITE" id="PS51677">
    <property type="entry name" value="NODB"/>
    <property type="match status" value="1"/>
</dbReference>
<dbReference type="OrthoDB" id="407355at2759"/>
<organism evidence="17">
    <name type="scientific">Athelia psychrophila</name>
    <dbReference type="NCBI Taxonomy" id="1759441"/>
    <lineage>
        <taxon>Eukaryota</taxon>
        <taxon>Fungi</taxon>
        <taxon>Dikarya</taxon>
        <taxon>Basidiomycota</taxon>
        <taxon>Agaricomycotina</taxon>
        <taxon>Agaricomycetes</taxon>
        <taxon>Agaricomycetidae</taxon>
        <taxon>Atheliales</taxon>
        <taxon>Atheliaceae</taxon>
        <taxon>Athelia</taxon>
    </lineage>
</organism>
<evidence type="ECO:0000313" key="17">
    <source>
        <dbReference type="EMBL" id="KZP08662.1"/>
    </source>
</evidence>
<protein>
    <recommendedName>
        <fullName evidence="12">chitin deacetylase</fullName>
        <ecNumber evidence="12">3.5.1.41</ecNumber>
    </recommendedName>
</protein>
<keyword evidence="7" id="KW-0119">Carbohydrate metabolism</keyword>
<dbReference type="GO" id="GO:0004099">
    <property type="term" value="F:chitin deacetylase activity"/>
    <property type="evidence" value="ECO:0007669"/>
    <property type="project" value="UniProtKB-EC"/>
</dbReference>
<keyword evidence="10" id="KW-0961">Cell wall biogenesis/degradation</keyword>
<evidence type="ECO:0000256" key="3">
    <source>
        <dbReference type="ARBA" id="ARBA00022475"/>
    </source>
</evidence>
<dbReference type="EMBL" id="KV417716">
    <property type="protein sequence ID" value="KZP08662.1"/>
    <property type="molecule type" value="Genomic_DNA"/>
</dbReference>
<dbReference type="GO" id="GO:0000272">
    <property type="term" value="P:polysaccharide catabolic process"/>
    <property type="evidence" value="ECO:0007669"/>
    <property type="project" value="UniProtKB-KW"/>
</dbReference>
<feature type="signal peptide" evidence="15">
    <location>
        <begin position="1"/>
        <end position="27"/>
    </location>
</feature>
<evidence type="ECO:0000256" key="4">
    <source>
        <dbReference type="ARBA" id="ARBA00022622"/>
    </source>
</evidence>
<evidence type="ECO:0000259" key="16">
    <source>
        <dbReference type="PROSITE" id="PS51677"/>
    </source>
</evidence>
<keyword evidence="4" id="KW-0325">Glycoprotein</keyword>